<evidence type="ECO:0000313" key="2">
    <source>
        <dbReference type="Proteomes" id="UP000663848"/>
    </source>
</evidence>
<dbReference type="Proteomes" id="UP000663848">
    <property type="component" value="Unassembled WGS sequence"/>
</dbReference>
<feature type="non-terminal residue" evidence="1">
    <location>
        <position position="135"/>
    </location>
</feature>
<sequence>MDYIKTSSDDTRIFFISSSSDTETILKEVLPLSKVIAIYLFDNLKQITITPKESIAKVHGPYSDLQSLSNQLSQEYKRYKSDSQRSVSIFSREKNEKTVRDLNKENSRFLWLQLLVDILIKIPYNDQTKDEMLHE</sequence>
<evidence type="ECO:0000313" key="1">
    <source>
        <dbReference type="EMBL" id="CAF5015244.1"/>
    </source>
</evidence>
<reference evidence="1" key="1">
    <citation type="submission" date="2021-02" db="EMBL/GenBank/DDBJ databases">
        <authorList>
            <person name="Nowell W R."/>
        </authorList>
    </citation>
    <scope>NUCLEOTIDE SEQUENCE</scope>
</reference>
<proteinExistence type="predicted"/>
<dbReference type="EMBL" id="CAJOBR010036914">
    <property type="protein sequence ID" value="CAF5015244.1"/>
    <property type="molecule type" value="Genomic_DNA"/>
</dbReference>
<dbReference type="AlphaFoldDB" id="A0A822BV28"/>
<organism evidence="1 2">
    <name type="scientific">Rotaria socialis</name>
    <dbReference type="NCBI Taxonomy" id="392032"/>
    <lineage>
        <taxon>Eukaryota</taxon>
        <taxon>Metazoa</taxon>
        <taxon>Spiralia</taxon>
        <taxon>Gnathifera</taxon>
        <taxon>Rotifera</taxon>
        <taxon>Eurotatoria</taxon>
        <taxon>Bdelloidea</taxon>
        <taxon>Philodinida</taxon>
        <taxon>Philodinidae</taxon>
        <taxon>Rotaria</taxon>
    </lineage>
</organism>
<accession>A0A822BV28</accession>
<comment type="caution">
    <text evidence="1">The sequence shown here is derived from an EMBL/GenBank/DDBJ whole genome shotgun (WGS) entry which is preliminary data.</text>
</comment>
<gene>
    <name evidence="1" type="ORF">QYT958_LOCUS39451</name>
</gene>
<name>A0A822BV28_9BILA</name>
<protein>
    <submittedName>
        <fullName evidence="1">Uncharacterized protein</fullName>
    </submittedName>
</protein>